<keyword evidence="1" id="KW-0489">Methyltransferase</keyword>
<keyword evidence="1" id="KW-0808">Transferase</keyword>
<accession>A0A385SK30</accession>
<dbReference type="OrthoDB" id="2370471at2"/>
<proteinExistence type="predicted"/>
<protein>
    <submittedName>
        <fullName evidence="1">Methyltransferase domain-containing protein</fullName>
    </submittedName>
</protein>
<dbReference type="EMBL" id="CP032382">
    <property type="protein sequence ID" value="AYB30627.1"/>
    <property type="molecule type" value="Genomic_DNA"/>
</dbReference>
<gene>
    <name evidence="1" type="ORF">D4L85_08580</name>
</gene>
<dbReference type="Proteomes" id="UP000266183">
    <property type="component" value="Chromosome"/>
</dbReference>
<dbReference type="RefSeq" id="WP_119753932.1">
    <property type="nucleotide sequence ID" value="NZ_CP032382.1"/>
</dbReference>
<reference evidence="2" key="1">
    <citation type="submission" date="2018-09" db="EMBL/GenBank/DDBJ databases">
        <title>Chryseolinea sp. KIS68-18 isolated from soil.</title>
        <authorList>
            <person name="Weon H.-Y."/>
            <person name="Kwon S.-W."/>
            <person name="Lee S.A."/>
        </authorList>
    </citation>
    <scope>NUCLEOTIDE SEQUENCE [LARGE SCALE GENOMIC DNA]</scope>
    <source>
        <strain evidence="2">KIS68-18</strain>
    </source>
</reference>
<dbReference type="PANTHER" id="PTHR43861:SF6">
    <property type="entry name" value="METHYLTRANSFERASE TYPE 11"/>
    <property type="match status" value="1"/>
</dbReference>
<dbReference type="SUPFAM" id="SSF53335">
    <property type="entry name" value="S-adenosyl-L-methionine-dependent methyltransferases"/>
    <property type="match status" value="1"/>
</dbReference>
<sequence length="296" mass="33587">MKELKRCPVCQSISFQKFITAKDYTVSRETFDLVKCDNCGFVFTNPIPDPERLGDYYLSDDYISHSKKATGLIDKIYVVARSFTLKWKLDLIRKYTGNLDKTILDYGCGTGDFLKACKENGWAVTGVEPSEKARQLASDQTHKKIAASLKDVETKEFNTITLWHVLEHIEDLNNTLQQLKNKLSPNGTLLIAVPNHAAWDGSHYGQYWAGYDVPRHLWHFTQETMKTLLANNHLKLDAIVPMKLDAYYISLLSEKYKANGKAGVPGMIIAAVNGLRSNLNARKNKNYSSLIYIVRK</sequence>
<keyword evidence="2" id="KW-1185">Reference proteome</keyword>
<dbReference type="PANTHER" id="PTHR43861">
    <property type="entry name" value="TRANS-ACONITATE 2-METHYLTRANSFERASE-RELATED"/>
    <property type="match status" value="1"/>
</dbReference>
<dbReference type="KEGG" id="chk:D4L85_08580"/>
<dbReference type="InterPro" id="IPR029063">
    <property type="entry name" value="SAM-dependent_MTases_sf"/>
</dbReference>
<dbReference type="CDD" id="cd02440">
    <property type="entry name" value="AdoMet_MTases"/>
    <property type="match status" value="1"/>
</dbReference>
<dbReference type="GO" id="GO:0032259">
    <property type="term" value="P:methylation"/>
    <property type="evidence" value="ECO:0007669"/>
    <property type="project" value="UniProtKB-KW"/>
</dbReference>
<dbReference type="Pfam" id="PF13489">
    <property type="entry name" value="Methyltransf_23"/>
    <property type="match status" value="1"/>
</dbReference>
<evidence type="ECO:0000313" key="2">
    <source>
        <dbReference type="Proteomes" id="UP000266183"/>
    </source>
</evidence>
<name>A0A385SK30_9BACT</name>
<organism evidence="1 2">
    <name type="scientific">Chryseolinea soli</name>
    <dbReference type="NCBI Taxonomy" id="2321403"/>
    <lineage>
        <taxon>Bacteria</taxon>
        <taxon>Pseudomonadati</taxon>
        <taxon>Bacteroidota</taxon>
        <taxon>Cytophagia</taxon>
        <taxon>Cytophagales</taxon>
        <taxon>Fulvivirgaceae</taxon>
        <taxon>Chryseolinea</taxon>
    </lineage>
</organism>
<dbReference type="Gene3D" id="3.40.50.150">
    <property type="entry name" value="Vaccinia Virus protein VP39"/>
    <property type="match status" value="1"/>
</dbReference>
<dbReference type="GO" id="GO:0008168">
    <property type="term" value="F:methyltransferase activity"/>
    <property type="evidence" value="ECO:0007669"/>
    <property type="project" value="UniProtKB-KW"/>
</dbReference>
<dbReference type="AlphaFoldDB" id="A0A385SK30"/>
<evidence type="ECO:0000313" key="1">
    <source>
        <dbReference type="EMBL" id="AYB30627.1"/>
    </source>
</evidence>